<feature type="domain" description="Cytochrome c" evidence="5">
    <location>
        <begin position="72"/>
        <end position="163"/>
    </location>
</feature>
<dbReference type="Pfam" id="PF00034">
    <property type="entry name" value="Cytochrom_C"/>
    <property type="match status" value="1"/>
</dbReference>
<sequence length="165" mass="17286">MGRYRTYIISGGLTLLAFMAMGWAALPPPRGSDDNLSAGIKAAARDLATWYDGRPLDGSPDWENAARAIHAGDAGEGRRLMLSYGCGACHQIPGIAEARGRVGPALDRLGGQAYIAGVLPNRPGGLVRWIVAPTVHSPQTAMPDLGVSEAEARHMAAYLYSVGGS</sequence>
<gene>
    <name evidence="6" type="ORF">SAMN04488238_10357</name>
</gene>
<dbReference type="Proteomes" id="UP000198539">
    <property type="component" value="Unassembled WGS sequence"/>
</dbReference>
<reference evidence="6 7" key="1">
    <citation type="submission" date="2016-10" db="EMBL/GenBank/DDBJ databases">
        <authorList>
            <person name="de Groot N.N."/>
        </authorList>
    </citation>
    <scope>NUCLEOTIDE SEQUENCE [LARGE SCALE GENOMIC DNA]</scope>
    <source>
        <strain evidence="6 7">CGMCC 1.8894</strain>
    </source>
</reference>
<evidence type="ECO:0000256" key="1">
    <source>
        <dbReference type="ARBA" id="ARBA00022617"/>
    </source>
</evidence>
<keyword evidence="1 4" id="KW-0349">Heme</keyword>
<dbReference type="SUPFAM" id="SSF46626">
    <property type="entry name" value="Cytochrome c"/>
    <property type="match status" value="1"/>
</dbReference>
<evidence type="ECO:0000313" key="7">
    <source>
        <dbReference type="Proteomes" id="UP000198539"/>
    </source>
</evidence>
<dbReference type="EMBL" id="FNOM01000003">
    <property type="protein sequence ID" value="SDW67220.1"/>
    <property type="molecule type" value="Genomic_DNA"/>
</dbReference>
<dbReference type="GO" id="GO:0009055">
    <property type="term" value="F:electron transfer activity"/>
    <property type="evidence" value="ECO:0007669"/>
    <property type="project" value="InterPro"/>
</dbReference>
<keyword evidence="7" id="KW-1185">Reference proteome</keyword>
<dbReference type="InterPro" id="IPR036909">
    <property type="entry name" value="Cyt_c-like_dom_sf"/>
</dbReference>
<proteinExistence type="predicted"/>
<evidence type="ECO:0000259" key="5">
    <source>
        <dbReference type="PROSITE" id="PS51007"/>
    </source>
</evidence>
<accession>A0A1H2VG90</accession>
<evidence type="ECO:0000256" key="3">
    <source>
        <dbReference type="ARBA" id="ARBA00023004"/>
    </source>
</evidence>
<dbReference type="InterPro" id="IPR009056">
    <property type="entry name" value="Cyt_c-like_dom"/>
</dbReference>
<dbReference type="RefSeq" id="WP_092886416.1">
    <property type="nucleotide sequence ID" value="NZ_CP061498.1"/>
</dbReference>
<dbReference type="OrthoDB" id="9794982at2"/>
<dbReference type="PROSITE" id="PS51007">
    <property type="entry name" value="CYTC"/>
    <property type="match status" value="1"/>
</dbReference>
<dbReference type="Gene3D" id="1.10.760.10">
    <property type="entry name" value="Cytochrome c-like domain"/>
    <property type="match status" value="1"/>
</dbReference>
<evidence type="ECO:0000256" key="2">
    <source>
        <dbReference type="ARBA" id="ARBA00022723"/>
    </source>
</evidence>
<name>A0A1H2VG90_9RHOB</name>
<dbReference type="STRING" id="564137.SAMN04488238_10357"/>
<keyword evidence="2 4" id="KW-0479">Metal-binding</keyword>
<dbReference type="GO" id="GO:0020037">
    <property type="term" value="F:heme binding"/>
    <property type="evidence" value="ECO:0007669"/>
    <property type="project" value="InterPro"/>
</dbReference>
<evidence type="ECO:0000256" key="4">
    <source>
        <dbReference type="PROSITE-ProRule" id="PRU00433"/>
    </source>
</evidence>
<dbReference type="AlphaFoldDB" id="A0A1H2VG90"/>
<evidence type="ECO:0000313" key="6">
    <source>
        <dbReference type="EMBL" id="SDW67220.1"/>
    </source>
</evidence>
<protein>
    <submittedName>
        <fullName evidence="6">Cytochrome c</fullName>
    </submittedName>
</protein>
<dbReference type="GO" id="GO:0046872">
    <property type="term" value="F:metal ion binding"/>
    <property type="evidence" value="ECO:0007669"/>
    <property type="project" value="UniProtKB-KW"/>
</dbReference>
<organism evidence="6 7">
    <name type="scientific">Roseicitreum antarcticum</name>
    <dbReference type="NCBI Taxonomy" id="564137"/>
    <lineage>
        <taxon>Bacteria</taxon>
        <taxon>Pseudomonadati</taxon>
        <taxon>Pseudomonadota</taxon>
        <taxon>Alphaproteobacteria</taxon>
        <taxon>Rhodobacterales</taxon>
        <taxon>Paracoccaceae</taxon>
        <taxon>Roseicitreum</taxon>
    </lineage>
</organism>
<keyword evidence="3 4" id="KW-0408">Iron</keyword>